<keyword evidence="1" id="KW-0805">Transcription regulation</keyword>
<gene>
    <name evidence="7" type="ORF">Ga0074812_115126</name>
</gene>
<dbReference type="PANTHER" id="PTHR30055:SF237">
    <property type="entry name" value="TRANSCRIPTIONAL REPRESSOR MCE3R"/>
    <property type="match status" value="1"/>
</dbReference>
<dbReference type="GO" id="GO:0000976">
    <property type="term" value="F:transcription cis-regulatory region binding"/>
    <property type="evidence" value="ECO:0007669"/>
    <property type="project" value="TreeGrafter"/>
</dbReference>
<proteinExistence type="predicted"/>
<evidence type="ECO:0000259" key="6">
    <source>
        <dbReference type="PROSITE" id="PS50977"/>
    </source>
</evidence>
<dbReference type="GO" id="GO:0045892">
    <property type="term" value="P:negative regulation of DNA-templated transcription"/>
    <property type="evidence" value="ECO:0007669"/>
    <property type="project" value="UniProtKB-ARBA"/>
</dbReference>
<dbReference type="Pfam" id="PF00440">
    <property type="entry name" value="TetR_N"/>
    <property type="match status" value="1"/>
</dbReference>
<evidence type="ECO:0000313" key="8">
    <source>
        <dbReference type="Proteomes" id="UP000198802"/>
    </source>
</evidence>
<evidence type="ECO:0000256" key="5">
    <source>
        <dbReference type="SAM" id="MobiDB-lite"/>
    </source>
</evidence>
<evidence type="ECO:0000256" key="2">
    <source>
        <dbReference type="ARBA" id="ARBA00023125"/>
    </source>
</evidence>
<dbReference type="RefSeq" id="WP_091280294.1">
    <property type="nucleotide sequence ID" value="NZ_FAOZ01000015.1"/>
</dbReference>
<dbReference type="SUPFAM" id="SSF46689">
    <property type="entry name" value="Homeodomain-like"/>
    <property type="match status" value="1"/>
</dbReference>
<keyword evidence="3" id="KW-0804">Transcription</keyword>
<dbReference type="Proteomes" id="UP000198802">
    <property type="component" value="Unassembled WGS sequence"/>
</dbReference>
<protein>
    <submittedName>
        <fullName evidence="7">Regulatory protein, tetR family</fullName>
    </submittedName>
</protein>
<dbReference type="FunFam" id="1.10.10.60:FF:000141">
    <property type="entry name" value="TetR family transcriptional regulator"/>
    <property type="match status" value="1"/>
</dbReference>
<dbReference type="PRINTS" id="PR00455">
    <property type="entry name" value="HTHTETR"/>
</dbReference>
<organism evidence="7 8">
    <name type="scientific">Parafrankia irregularis</name>
    <dbReference type="NCBI Taxonomy" id="795642"/>
    <lineage>
        <taxon>Bacteria</taxon>
        <taxon>Bacillati</taxon>
        <taxon>Actinomycetota</taxon>
        <taxon>Actinomycetes</taxon>
        <taxon>Frankiales</taxon>
        <taxon>Frankiaceae</taxon>
        <taxon>Parafrankia</taxon>
    </lineage>
</organism>
<reference evidence="8" key="1">
    <citation type="submission" date="2015-11" db="EMBL/GenBank/DDBJ databases">
        <authorList>
            <person name="Varghese N."/>
        </authorList>
    </citation>
    <scope>NUCLEOTIDE SEQUENCE [LARGE SCALE GENOMIC DNA]</scope>
    <source>
        <strain evidence="8">DSM 45899</strain>
    </source>
</reference>
<dbReference type="AlphaFoldDB" id="A0A0S4QRH0"/>
<name>A0A0S4QRH0_9ACTN</name>
<dbReference type="PROSITE" id="PS01081">
    <property type="entry name" value="HTH_TETR_1"/>
    <property type="match status" value="1"/>
</dbReference>
<dbReference type="EMBL" id="FAOZ01000015">
    <property type="protein sequence ID" value="CUU57924.1"/>
    <property type="molecule type" value="Genomic_DNA"/>
</dbReference>
<evidence type="ECO:0000313" key="7">
    <source>
        <dbReference type="EMBL" id="CUU57924.1"/>
    </source>
</evidence>
<dbReference type="PANTHER" id="PTHR30055">
    <property type="entry name" value="HTH-TYPE TRANSCRIPTIONAL REGULATOR RUTR"/>
    <property type="match status" value="1"/>
</dbReference>
<dbReference type="PROSITE" id="PS50977">
    <property type="entry name" value="HTH_TETR_2"/>
    <property type="match status" value="1"/>
</dbReference>
<accession>A0A0S4QRH0</accession>
<dbReference type="InterPro" id="IPR001647">
    <property type="entry name" value="HTH_TetR"/>
</dbReference>
<evidence type="ECO:0000256" key="4">
    <source>
        <dbReference type="PROSITE-ProRule" id="PRU00335"/>
    </source>
</evidence>
<evidence type="ECO:0000256" key="3">
    <source>
        <dbReference type="ARBA" id="ARBA00023163"/>
    </source>
</evidence>
<keyword evidence="2 4" id="KW-0238">DNA-binding</keyword>
<dbReference type="Gene3D" id="1.10.357.10">
    <property type="entry name" value="Tetracycline Repressor, domain 2"/>
    <property type="match status" value="1"/>
</dbReference>
<evidence type="ECO:0000256" key="1">
    <source>
        <dbReference type="ARBA" id="ARBA00023015"/>
    </source>
</evidence>
<keyword evidence="8" id="KW-1185">Reference proteome</keyword>
<dbReference type="InterPro" id="IPR050109">
    <property type="entry name" value="HTH-type_TetR-like_transc_reg"/>
</dbReference>
<feature type="region of interest" description="Disordered" evidence="5">
    <location>
        <begin position="206"/>
        <end position="237"/>
    </location>
</feature>
<dbReference type="GO" id="GO:0003700">
    <property type="term" value="F:DNA-binding transcription factor activity"/>
    <property type="evidence" value="ECO:0007669"/>
    <property type="project" value="TreeGrafter"/>
</dbReference>
<dbReference type="InterPro" id="IPR023772">
    <property type="entry name" value="DNA-bd_HTH_TetR-type_CS"/>
</dbReference>
<dbReference type="InterPro" id="IPR009057">
    <property type="entry name" value="Homeodomain-like_sf"/>
</dbReference>
<sequence length="345" mass="34606">MVIGRTRAQGADTRTRILEAAVQLFVERGYAGTSVRDIAERLGVTKAALYYHFSSKEMILEALISPFESGFAQLVELARRDPPPPPRAILEALTSLLVETGAVLCAFANDPSVLHHRIGKEDIISQYEVIIRALAGPRPTVARIMRARCAVGCVQSGVMGDAMGRARWRNVAASDESEAGESEAGGASAVGSASVGVTAGGSASVAGRPGGGAAHPADSGRYGTAGGGHPGAADRGGTATWITTTRVGSPTGIRSLTGFTGDSGADGTADAVGTAAAAGVGAADDARPAYLAVGADATAAGDCASAAAGTLSPFAPLLSEELQCLIVEAALAALGPDQAVEPLAQ</sequence>
<feature type="domain" description="HTH tetR-type" evidence="6">
    <location>
        <begin position="11"/>
        <end position="71"/>
    </location>
</feature>
<feature type="DNA-binding region" description="H-T-H motif" evidence="4">
    <location>
        <begin position="34"/>
        <end position="53"/>
    </location>
</feature>